<dbReference type="PANTHER" id="PTHR13847:SF281">
    <property type="entry name" value="FAD DEPENDENT OXIDOREDUCTASE DOMAIN-CONTAINING PROTEIN"/>
    <property type="match status" value="1"/>
</dbReference>
<evidence type="ECO:0000313" key="3">
    <source>
        <dbReference type="Proteomes" id="UP000193040"/>
    </source>
</evidence>
<proteinExistence type="predicted"/>
<dbReference type="InterPro" id="IPR036188">
    <property type="entry name" value="FAD/NAD-bd_sf"/>
</dbReference>
<dbReference type="Gene3D" id="3.30.9.10">
    <property type="entry name" value="D-Amino Acid Oxidase, subunit A, domain 2"/>
    <property type="match status" value="1"/>
</dbReference>
<protein>
    <recommendedName>
        <fullName evidence="1">FAD dependent oxidoreductase domain-containing protein</fullName>
    </recommendedName>
</protein>
<reference evidence="2 3" key="1">
    <citation type="submission" date="2017-03" db="EMBL/GenBank/DDBJ databases">
        <title>Genomic insights into Mycobacterium simiae human colonization.</title>
        <authorList>
            <person name="Steffani J.L."/>
            <person name="Brunck M.E."/>
            <person name="Cruz E."/>
            <person name="Montiel R."/>
            <person name="Barona F."/>
        </authorList>
    </citation>
    <scope>NUCLEOTIDE SEQUENCE [LARGE SCALE GENOMIC DNA]</scope>
    <source>
        <strain evidence="2 3">MsiGto</strain>
    </source>
</reference>
<gene>
    <name evidence="2" type="ORF">B5M45_15515</name>
</gene>
<accession>A0A1X0Y3H3</accession>
<comment type="caution">
    <text evidence="2">The sequence shown here is derived from an EMBL/GenBank/DDBJ whole genome shotgun (WGS) entry which is preliminary data.</text>
</comment>
<sequence>MWFCRTDRVASGCRSMMTAYGEIVTTYVPSVWLRQLPAANPCLAADLICDVVVIGAGYTGLSAAIALGQAGVDVVVIESQYAGFGASGRNAGHLTPTIGKDLPSVLKIYGRETGSQLARLADAAVEHTEAMISQHRIDCDYLAHGNIIAGIHPGHEERLRAATAAARELGAAVRMLERDELDARGIPNFVNCAALEERGGVLDPGKYVLGLRAAAIASGAKLFENTPALEVIEHRRGVLIDTPTGSVSARTAIIATNAHTPQLGLRYGNVTPVNDCMFVTEPLTPEQRERIGWGGAEGIYTAHESLENYRLTADGRITGGSRHIRYRWGGGFLADHQPRAFAKIEGHFRDRFPELDDVAIAGSWSGHVAMNLNFLPFIGKVGKHQNLVASLGYCGHGVALAGFLGTVAADMATAGAEAPSVLAKRRRLPMPPDPLRWIGVHAITAALGAVDRRTDRLATPRH</sequence>
<dbReference type="EMBL" id="MZZM01000019">
    <property type="protein sequence ID" value="ORJ59693.1"/>
    <property type="molecule type" value="Genomic_DNA"/>
</dbReference>
<dbReference type="AlphaFoldDB" id="A0A1X0Y3H3"/>
<dbReference type="InterPro" id="IPR006076">
    <property type="entry name" value="FAD-dep_OxRdtase"/>
</dbReference>
<feature type="domain" description="FAD dependent oxidoreductase" evidence="1">
    <location>
        <begin position="50"/>
        <end position="411"/>
    </location>
</feature>
<evidence type="ECO:0000259" key="1">
    <source>
        <dbReference type="Pfam" id="PF01266"/>
    </source>
</evidence>
<evidence type="ECO:0000313" key="2">
    <source>
        <dbReference type="EMBL" id="ORJ59693.1"/>
    </source>
</evidence>
<name>A0A1X0Y3H3_MYCSI</name>
<dbReference type="Pfam" id="PF01266">
    <property type="entry name" value="DAO"/>
    <property type="match status" value="1"/>
</dbReference>
<dbReference type="Gene3D" id="3.50.50.60">
    <property type="entry name" value="FAD/NAD(P)-binding domain"/>
    <property type="match status" value="1"/>
</dbReference>
<dbReference type="SUPFAM" id="SSF51905">
    <property type="entry name" value="FAD/NAD(P)-binding domain"/>
    <property type="match status" value="1"/>
</dbReference>
<dbReference type="Proteomes" id="UP000193040">
    <property type="component" value="Unassembled WGS sequence"/>
</dbReference>
<keyword evidence="3" id="KW-1185">Reference proteome</keyword>
<dbReference type="GO" id="GO:0005737">
    <property type="term" value="C:cytoplasm"/>
    <property type="evidence" value="ECO:0007669"/>
    <property type="project" value="TreeGrafter"/>
</dbReference>
<organism evidence="2 3">
    <name type="scientific">Mycobacterium simiae</name>
    <name type="common">Mycobacterium habana</name>
    <dbReference type="NCBI Taxonomy" id="1784"/>
    <lineage>
        <taxon>Bacteria</taxon>
        <taxon>Bacillati</taxon>
        <taxon>Actinomycetota</taxon>
        <taxon>Actinomycetes</taxon>
        <taxon>Mycobacteriales</taxon>
        <taxon>Mycobacteriaceae</taxon>
        <taxon>Mycobacterium</taxon>
        <taxon>Mycobacterium simiae complex</taxon>
    </lineage>
</organism>
<dbReference type="PANTHER" id="PTHR13847">
    <property type="entry name" value="SARCOSINE DEHYDROGENASE-RELATED"/>
    <property type="match status" value="1"/>
</dbReference>